<dbReference type="OrthoDB" id="619536at2759"/>
<evidence type="ECO:0000256" key="3">
    <source>
        <dbReference type="ARBA" id="ARBA00004771"/>
    </source>
</evidence>
<evidence type="ECO:0000256" key="9">
    <source>
        <dbReference type="ARBA" id="ARBA00047604"/>
    </source>
</evidence>
<feature type="domain" description="O-acyltransferase WSD1-like N-terminal" evidence="11">
    <location>
        <begin position="69"/>
        <end position="259"/>
    </location>
</feature>
<evidence type="ECO:0000259" key="11">
    <source>
        <dbReference type="Pfam" id="PF03007"/>
    </source>
</evidence>
<comment type="pathway">
    <text evidence="4">Lipid metabolism.</text>
</comment>
<evidence type="ECO:0000256" key="8">
    <source>
        <dbReference type="ARBA" id="ARBA00024360"/>
    </source>
</evidence>
<evidence type="ECO:0000256" key="5">
    <source>
        <dbReference type="ARBA" id="ARBA00022679"/>
    </source>
</evidence>
<dbReference type="PANTHER" id="PTHR31650:SF34">
    <property type="entry name" value="O-ACYLTRANSFERASE WSD1-LIKE ISOFORM X1"/>
    <property type="match status" value="1"/>
</dbReference>
<reference evidence="13 14" key="1">
    <citation type="submission" date="2019-06" db="EMBL/GenBank/DDBJ databases">
        <title>A chromosomal-level reference genome of Carpinus fangiana (Coryloideae, Betulaceae).</title>
        <authorList>
            <person name="Yang X."/>
            <person name="Wang Z."/>
            <person name="Zhang L."/>
            <person name="Hao G."/>
            <person name="Liu J."/>
            <person name="Yang Y."/>
        </authorList>
    </citation>
    <scope>NUCLEOTIDE SEQUENCE [LARGE SCALE GENOMIC DNA]</scope>
    <source>
        <strain evidence="13">Cfa_2016G</strain>
        <tissue evidence="13">Leaf</tissue>
    </source>
</reference>
<comment type="catalytic activity">
    <reaction evidence="10">
        <text>an acyl-CoA + a 1,2-diacyl-sn-glycerol = a triacyl-sn-glycerol + CoA</text>
        <dbReference type="Rhea" id="RHEA:10868"/>
        <dbReference type="ChEBI" id="CHEBI:17815"/>
        <dbReference type="ChEBI" id="CHEBI:57287"/>
        <dbReference type="ChEBI" id="CHEBI:58342"/>
        <dbReference type="ChEBI" id="CHEBI:64615"/>
        <dbReference type="EC" id="2.3.1.20"/>
    </reaction>
</comment>
<dbReference type="EMBL" id="CM017326">
    <property type="protein sequence ID" value="KAE8075952.1"/>
    <property type="molecule type" value="Genomic_DNA"/>
</dbReference>
<evidence type="ECO:0000256" key="4">
    <source>
        <dbReference type="ARBA" id="ARBA00005189"/>
    </source>
</evidence>
<evidence type="ECO:0000256" key="6">
    <source>
        <dbReference type="ARBA" id="ARBA00022824"/>
    </source>
</evidence>
<dbReference type="GO" id="GO:0005886">
    <property type="term" value="C:plasma membrane"/>
    <property type="evidence" value="ECO:0007669"/>
    <property type="project" value="UniProtKB-SubCell"/>
</dbReference>
<dbReference type="GO" id="GO:0005789">
    <property type="term" value="C:endoplasmic reticulum membrane"/>
    <property type="evidence" value="ECO:0007669"/>
    <property type="project" value="UniProtKB-SubCell"/>
</dbReference>
<dbReference type="GO" id="GO:0019432">
    <property type="term" value="P:triglyceride biosynthetic process"/>
    <property type="evidence" value="ECO:0007669"/>
    <property type="project" value="UniProtKB-UniPathway"/>
</dbReference>
<dbReference type="UniPathway" id="UPA00282"/>
<comment type="similarity">
    <text evidence="8">In the N-terminal section; belongs to the long-chain O-acyltransferase family.</text>
</comment>
<keyword evidence="5" id="KW-0808">Transferase</keyword>
<proteinExistence type="inferred from homology"/>
<dbReference type="Pfam" id="PF06974">
    <property type="entry name" value="WS_DGAT_C"/>
    <property type="match status" value="1"/>
</dbReference>
<protein>
    <submittedName>
        <fullName evidence="13">Uncharacterized protein</fullName>
    </submittedName>
</protein>
<evidence type="ECO:0000256" key="1">
    <source>
        <dbReference type="ARBA" id="ARBA00004162"/>
    </source>
</evidence>
<accession>A0A5N6RAK4</accession>
<comment type="pathway">
    <text evidence="3">Glycerolipid metabolism; triacylglycerol biosynthesis.</text>
</comment>
<feature type="domain" description="O-acyltransferase WSD1 C-terminal" evidence="12">
    <location>
        <begin position="312"/>
        <end position="457"/>
    </location>
</feature>
<evidence type="ECO:0000256" key="2">
    <source>
        <dbReference type="ARBA" id="ARBA00004586"/>
    </source>
</evidence>
<dbReference type="InterPro" id="IPR004255">
    <property type="entry name" value="O-acyltransferase_WSD1_N"/>
</dbReference>
<keyword evidence="7" id="KW-0012">Acyltransferase</keyword>
<comment type="subcellular location">
    <subcellularLocation>
        <location evidence="1">Cell membrane</location>
        <topology evidence="1">Single-pass membrane protein</topology>
    </subcellularLocation>
    <subcellularLocation>
        <location evidence="2">Endoplasmic reticulum membrane</location>
    </subcellularLocation>
</comment>
<keyword evidence="6" id="KW-0256">Endoplasmic reticulum</keyword>
<dbReference type="Proteomes" id="UP000327013">
    <property type="component" value="Chromosome 6"/>
</dbReference>
<evidence type="ECO:0000256" key="7">
    <source>
        <dbReference type="ARBA" id="ARBA00023315"/>
    </source>
</evidence>
<dbReference type="GO" id="GO:0047196">
    <property type="term" value="F:long-chain-alcohol O-fatty-acyltransferase activity"/>
    <property type="evidence" value="ECO:0007669"/>
    <property type="project" value="UniProtKB-EC"/>
</dbReference>
<gene>
    <name evidence="13" type="ORF">FH972_014632</name>
</gene>
<keyword evidence="14" id="KW-1185">Reference proteome</keyword>
<evidence type="ECO:0000313" key="14">
    <source>
        <dbReference type="Proteomes" id="UP000327013"/>
    </source>
</evidence>
<evidence type="ECO:0000259" key="12">
    <source>
        <dbReference type="Pfam" id="PF06974"/>
    </source>
</evidence>
<evidence type="ECO:0000313" key="13">
    <source>
        <dbReference type="EMBL" id="KAE8075952.1"/>
    </source>
</evidence>
<evidence type="ECO:0000256" key="10">
    <source>
        <dbReference type="ARBA" id="ARBA00048109"/>
    </source>
</evidence>
<organism evidence="13 14">
    <name type="scientific">Carpinus fangiana</name>
    <dbReference type="NCBI Taxonomy" id="176857"/>
    <lineage>
        <taxon>Eukaryota</taxon>
        <taxon>Viridiplantae</taxon>
        <taxon>Streptophyta</taxon>
        <taxon>Embryophyta</taxon>
        <taxon>Tracheophyta</taxon>
        <taxon>Spermatophyta</taxon>
        <taxon>Magnoliopsida</taxon>
        <taxon>eudicotyledons</taxon>
        <taxon>Gunneridae</taxon>
        <taxon>Pentapetalae</taxon>
        <taxon>rosids</taxon>
        <taxon>fabids</taxon>
        <taxon>Fagales</taxon>
        <taxon>Betulaceae</taxon>
        <taxon>Carpinus</taxon>
    </lineage>
</organism>
<comment type="catalytic activity">
    <reaction evidence="9">
        <text>a long chain fatty alcohol + a fatty acyl-CoA = a long-chain alcohol wax ester + CoA</text>
        <dbReference type="Rhea" id="RHEA:38443"/>
        <dbReference type="ChEBI" id="CHEBI:17135"/>
        <dbReference type="ChEBI" id="CHEBI:57287"/>
        <dbReference type="ChEBI" id="CHEBI:77636"/>
        <dbReference type="ChEBI" id="CHEBI:235323"/>
        <dbReference type="EC" id="2.3.1.75"/>
    </reaction>
</comment>
<dbReference type="InterPro" id="IPR045034">
    <property type="entry name" value="O-acyltransferase_WSD1-like"/>
</dbReference>
<dbReference type="InterPro" id="IPR009721">
    <property type="entry name" value="O-acyltransferase_WSD1_C"/>
</dbReference>
<dbReference type="PANTHER" id="PTHR31650">
    <property type="entry name" value="O-ACYLTRANSFERASE (WSD1-LIKE) FAMILY PROTEIN"/>
    <property type="match status" value="1"/>
</dbReference>
<name>A0A5N6RAK4_9ROSI</name>
<dbReference type="Pfam" id="PF03007">
    <property type="entry name" value="WS_DGAT_cat"/>
    <property type="match status" value="1"/>
</dbReference>
<dbReference type="GO" id="GO:0004144">
    <property type="term" value="F:diacylglycerol O-acyltransferase activity"/>
    <property type="evidence" value="ECO:0007669"/>
    <property type="project" value="UniProtKB-EC"/>
</dbReference>
<dbReference type="AlphaFoldDB" id="A0A5N6RAK4"/>
<sequence length="478" mass="53397">MENFNFREGLEPVSPYGHYFNSSELCVSIICVFESEIPINLAHAMSWLQNVFLPIHPRFSSIMVTNEKGEKKWKMVEVELEDHVNVSIIPTGLSPTAYDEHLDDCISNIGMEKFPQNKPMWEVHVFNHPTSNAAATLIIKVHHSIGDGYSVMSAFLSCVQRADNPSLPLTLPSRRSTEAQSGNKSAWARVPQLFSTVFNTASDFGWSFLKSTLVEDDLTPIRSGDEGAGYLPLTLSSMTFSIDRMKYIKAKLGVTVNDIIVGIIFYGTRLCMQEISHKSSNADSTALVLLNTRKVRNYKPIKEMSADSEAPWGNRIAFLHVPIPKFSDPKFSNPLEYVLEAQKIIKKRRTSLGVYLTDKLLDIVKKLRGPEAAARYVHGTLRNSSMTISNMIGPVEQVTVANHPLKGLYFMTPGLAQNVTITIVSYMGNLRVTAGIEKGLLDPKKFKSCVENAFQMMLKAADRDEVPTKKIFNLKATL</sequence>